<accession>A0ABT5DYG6</accession>
<dbReference type="EMBL" id="JAQNDL010000001">
    <property type="protein sequence ID" value="MDC0717482.1"/>
    <property type="molecule type" value="Genomic_DNA"/>
</dbReference>
<evidence type="ECO:0000313" key="2">
    <source>
        <dbReference type="Proteomes" id="UP001221686"/>
    </source>
</evidence>
<name>A0ABT5DYG6_9BACT</name>
<evidence type="ECO:0000313" key="1">
    <source>
        <dbReference type="EMBL" id="MDC0717482.1"/>
    </source>
</evidence>
<comment type="caution">
    <text evidence="1">The sequence shown here is derived from an EMBL/GenBank/DDBJ whole genome shotgun (WGS) entry which is preliminary data.</text>
</comment>
<proteinExistence type="predicted"/>
<dbReference type="RefSeq" id="WP_272085969.1">
    <property type="nucleotide sequence ID" value="NZ_JAQNDL010000001.1"/>
</dbReference>
<reference evidence="1 2" key="1">
    <citation type="submission" date="2022-11" db="EMBL/GenBank/DDBJ databases">
        <title>Minimal conservation of predation-associated metabolite biosynthetic gene clusters underscores biosynthetic potential of Myxococcota including descriptions for ten novel species: Archangium lansinium sp. nov., Myxococcus landrumus sp. nov., Nannocystis bai.</title>
        <authorList>
            <person name="Ahearne A."/>
            <person name="Stevens C."/>
            <person name="Dowd S."/>
        </authorList>
    </citation>
    <scope>NUCLEOTIDE SEQUENCE [LARGE SCALE GENOMIC DNA]</scope>
    <source>
        <strain evidence="1 2">BB15-2</strain>
    </source>
</reference>
<keyword evidence="2" id="KW-1185">Reference proteome</keyword>
<protein>
    <submittedName>
        <fullName evidence="1">Uncharacterized protein</fullName>
    </submittedName>
</protein>
<dbReference type="Proteomes" id="UP001221686">
    <property type="component" value="Unassembled WGS sequence"/>
</dbReference>
<sequence>MFLALGVPAPDAGASVSPPVLEDRYSTTQAPGPLATTNAAVLEHTLGQARGLAALARLAVADDEGIAQAARARLRARGPEGLRAFERAHEPALTAALDALLAAAEAPMDRRDPAGLRDPARARLLDALDQLCGQRDCLASRLYWHTDLDEAVRTSRREGKPVLSLRLLGDLRDELSCANSRFFRALLYPDPAVRALLRDRFVLHWSSERPAPKITIDLGDGRQVVTTITGNSAHFVLDAAGRPVDVVPGLHAPAEFLAALQRAEALARRTAILAGPALRDALAAHHEARARDLDASFALMVGSAGRRPLPRGARPGPDLPRAGQAAPLAIGKMDVEAPLLRAIGEPVDPLTSRYDRIAELAAPAIVLSRASLGLLRTQQWRSGDAVRDAADLTATLDGLRRTLALDTLRNEQEIHREIHEWWARGADAPRDLSTLVRRVYDDLFLTPARDPWLGLADPKTYGGLVGGGRRTHAHL</sequence>
<gene>
    <name evidence="1" type="ORF">POL25_11295</name>
</gene>
<organism evidence="1 2">
    <name type="scientific">Nannocystis bainbridge</name>
    <dbReference type="NCBI Taxonomy" id="2995303"/>
    <lineage>
        <taxon>Bacteria</taxon>
        <taxon>Pseudomonadati</taxon>
        <taxon>Myxococcota</taxon>
        <taxon>Polyangia</taxon>
        <taxon>Nannocystales</taxon>
        <taxon>Nannocystaceae</taxon>
        <taxon>Nannocystis</taxon>
    </lineage>
</organism>